<dbReference type="EMBL" id="BARW01033920">
    <property type="protein sequence ID" value="GAJ02755.1"/>
    <property type="molecule type" value="Genomic_DNA"/>
</dbReference>
<sequence length="66" mass="7199">MSLRLGIMIIQLCVGFGAFSTGLYFGGMKELWWLAVIGAPLYFFGMVLPLALTQGKAKRKNEGASK</sequence>
<proteinExistence type="predicted"/>
<accession>X1VAJ8</accession>
<reference evidence="2" key="1">
    <citation type="journal article" date="2014" name="Front. Microbiol.">
        <title>High frequency of phylogenetically diverse reductive dehalogenase-homologous genes in deep subseafloor sedimentary metagenomes.</title>
        <authorList>
            <person name="Kawai M."/>
            <person name="Futagami T."/>
            <person name="Toyoda A."/>
            <person name="Takaki Y."/>
            <person name="Nishi S."/>
            <person name="Hori S."/>
            <person name="Arai W."/>
            <person name="Tsubouchi T."/>
            <person name="Morono Y."/>
            <person name="Uchiyama I."/>
            <person name="Ito T."/>
            <person name="Fujiyama A."/>
            <person name="Inagaki F."/>
            <person name="Takami H."/>
        </authorList>
    </citation>
    <scope>NUCLEOTIDE SEQUENCE</scope>
    <source>
        <strain evidence="2">Expedition CK06-06</strain>
    </source>
</reference>
<dbReference type="AlphaFoldDB" id="X1VAJ8"/>
<keyword evidence="1" id="KW-1133">Transmembrane helix</keyword>
<organism evidence="2">
    <name type="scientific">marine sediment metagenome</name>
    <dbReference type="NCBI Taxonomy" id="412755"/>
    <lineage>
        <taxon>unclassified sequences</taxon>
        <taxon>metagenomes</taxon>
        <taxon>ecological metagenomes</taxon>
    </lineage>
</organism>
<feature type="transmembrane region" description="Helical" evidence="1">
    <location>
        <begin position="7"/>
        <end position="25"/>
    </location>
</feature>
<keyword evidence="1" id="KW-0812">Transmembrane</keyword>
<gene>
    <name evidence="2" type="ORF">S12H4_53304</name>
</gene>
<feature type="transmembrane region" description="Helical" evidence="1">
    <location>
        <begin position="31"/>
        <end position="52"/>
    </location>
</feature>
<protein>
    <submittedName>
        <fullName evidence="2">Uncharacterized protein</fullName>
    </submittedName>
</protein>
<comment type="caution">
    <text evidence="2">The sequence shown here is derived from an EMBL/GenBank/DDBJ whole genome shotgun (WGS) entry which is preliminary data.</text>
</comment>
<evidence type="ECO:0000256" key="1">
    <source>
        <dbReference type="SAM" id="Phobius"/>
    </source>
</evidence>
<name>X1VAJ8_9ZZZZ</name>
<keyword evidence="1" id="KW-0472">Membrane</keyword>
<evidence type="ECO:0000313" key="2">
    <source>
        <dbReference type="EMBL" id="GAJ02755.1"/>
    </source>
</evidence>